<dbReference type="RefSeq" id="WP_327616931.1">
    <property type="nucleotide sequence ID" value="NZ_JAYWTM010000001.1"/>
</dbReference>
<dbReference type="EMBL" id="JAYWTM010000001">
    <property type="protein sequence ID" value="MEC5341794.1"/>
    <property type="molecule type" value="Genomic_DNA"/>
</dbReference>
<accession>A0ABU6JN70</accession>
<reference evidence="2 3" key="1">
    <citation type="journal article" date="2017" name="Int. J. Syst. Evol. Microbiol.">
        <title>Brenneria populi subsp. brevivirga subsp. nov. isolated from symptomatic bark of Populus x euramericana canker, and description of Brenneria populi subsp. populi subsp. nov.</title>
        <authorList>
            <person name="Zheng M.H."/>
            <person name="Piao C.G."/>
            <person name="Xue H."/>
            <person name="Guo M.W."/>
            <person name="Li Y."/>
        </authorList>
    </citation>
    <scope>NUCLEOTIDE SEQUENCE [LARGE SCALE GENOMIC DNA]</scope>
    <source>
        <strain evidence="2 3">D9-5</strain>
    </source>
</reference>
<gene>
    <name evidence="2" type="ORF">VSX58_04090</name>
</gene>
<keyword evidence="1" id="KW-1133">Transmembrane helix</keyword>
<protein>
    <submittedName>
        <fullName evidence="2">Uncharacterized protein</fullName>
    </submittedName>
</protein>
<feature type="transmembrane region" description="Helical" evidence="1">
    <location>
        <begin position="12"/>
        <end position="32"/>
    </location>
</feature>
<keyword evidence="3" id="KW-1185">Reference proteome</keyword>
<evidence type="ECO:0000313" key="2">
    <source>
        <dbReference type="EMBL" id="MEC5341794.1"/>
    </source>
</evidence>
<evidence type="ECO:0000313" key="3">
    <source>
        <dbReference type="Proteomes" id="UP001309705"/>
    </source>
</evidence>
<sequence>MGLTARRGRGSNALSVMFSVAPMFLSIPLSLICIEEITFGSSHDRRLGDAAKQRSGYGLWNN</sequence>
<evidence type="ECO:0000256" key="1">
    <source>
        <dbReference type="SAM" id="Phobius"/>
    </source>
</evidence>
<dbReference type="Proteomes" id="UP001309705">
    <property type="component" value="Unassembled WGS sequence"/>
</dbReference>
<keyword evidence="1" id="KW-0812">Transmembrane</keyword>
<organism evidence="2 3">
    <name type="scientific">Brenneria populi</name>
    <dbReference type="NCBI Taxonomy" id="1505588"/>
    <lineage>
        <taxon>Bacteria</taxon>
        <taxon>Pseudomonadati</taxon>
        <taxon>Pseudomonadota</taxon>
        <taxon>Gammaproteobacteria</taxon>
        <taxon>Enterobacterales</taxon>
        <taxon>Pectobacteriaceae</taxon>
        <taxon>Brenneria</taxon>
    </lineage>
</organism>
<name>A0ABU6JN70_9GAMM</name>
<comment type="caution">
    <text evidence="2">The sequence shown here is derived from an EMBL/GenBank/DDBJ whole genome shotgun (WGS) entry which is preliminary data.</text>
</comment>
<proteinExistence type="predicted"/>
<keyword evidence="1" id="KW-0472">Membrane</keyword>